<dbReference type="InterPro" id="IPR018769">
    <property type="entry name" value="VgrG2_DUF2345"/>
</dbReference>
<feature type="domain" description="DUF2345" evidence="2">
    <location>
        <begin position="38"/>
        <end position="183"/>
    </location>
</feature>
<evidence type="ECO:0000313" key="4">
    <source>
        <dbReference type="Proteomes" id="UP001216510"/>
    </source>
</evidence>
<dbReference type="Proteomes" id="UP001216510">
    <property type="component" value="Chromosome"/>
</dbReference>
<dbReference type="Pfam" id="PF10106">
    <property type="entry name" value="DUF2345"/>
    <property type="match status" value="1"/>
</dbReference>
<protein>
    <submittedName>
        <fullName evidence="3">DUF2345 domain-containing protein</fullName>
    </submittedName>
</protein>
<accession>A0ABY8BLR0</accession>
<sequence>MQDCLDLFKSLGQYAAEHQGLALDPAGQAELKEDVAAAATSGKPTVSVTAPEGIAVTTSKTLVSYAGVNVDTVAQQHMQLTSGQRFNLNAGKGISLFSHMDGIAQIAHHGNFLMQSQHDDMQIDSAKDVKATAGKRFIVMAEEEVTLIVGGGAYLKLKGGNVELGGPGSLTVKTDDHHWNGPASASTEMPKFEADDFGRTPRLLRPTDGKPVEGMKLYVQRDGGTPLVGQSDNAGEGEKVTSDRPQLLEAFFYTPRN</sequence>
<name>A0ABY8BLR0_9BURK</name>
<evidence type="ECO:0000313" key="3">
    <source>
        <dbReference type="EMBL" id="WEF35863.1"/>
    </source>
</evidence>
<keyword evidence="4" id="KW-1185">Reference proteome</keyword>
<evidence type="ECO:0000259" key="2">
    <source>
        <dbReference type="Pfam" id="PF10106"/>
    </source>
</evidence>
<feature type="region of interest" description="Disordered" evidence="1">
    <location>
        <begin position="222"/>
        <end position="243"/>
    </location>
</feature>
<organism evidence="3 4">
    <name type="scientific">Pseudoduganella chitinolytica</name>
    <dbReference type="NCBI Taxonomy" id="34070"/>
    <lineage>
        <taxon>Bacteria</taxon>
        <taxon>Pseudomonadati</taxon>
        <taxon>Pseudomonadota</taxon>
        <taxon>Betaproteobacteria</taxon>
        <taxon>Burkholderiales</taxon>
        <taxon>Oxalobacteraceae</taxon>
        <taxon>Telluria group</taxon>
        <taxon>Pseudoduganella</taxon>
    </lineage>
</organism>
<dbReference type="RefSeq" id="WP_277418509.1">
    <property type="nucleotide sequence ID" value="NZ_CP119083.1"/>
</dbReference>
<evidence type="ECO:0000256" key="1">
    <source>
        <dbReference type="SAM" id="MobiDB-lite"/>
    </source>
</evidence>
<reference evidence="3 4" key="1">
    <citation type="submission" date="2023-02" db="EMBL/GenBank/DDBJ databases">
        <title>Gemone sequence of Telluria chitinolytica ACM 3522T.</title>
        <authorList>
            <person name="Frediansyah A."/>
            <person name="Miess H."/>
            <person name="Gross H."/>
        </authorList>
    </citation>
    <scope>NUCLEOTIDE SEQUENCE [LARGE SCALE GENOMIC DNA]</scope>
    <source>
        <strain evidence="3 4">ACM 3522</strain>
    </source>
</reference>
<dbReference type="EMBL" id="CP119083">
    <property type="protein sequence ID" value="WEF35863.1"/>
    <property type="molecule type" value="Genomic_DNA"/>
</dbReference>
<proteinExistence type="predicted"/>
<gene>
    <name evidence="3" type="ORF">PX653_03730</name>
</gene>